<name>A0AAW1QDZ4_9CHLO</name>
<dbReference type="InterPro" id="IPR013785">
    <property type="entry name" value="Aldolase_TIM"/>
</dbReference>
<dbReference type="InterPro" id="IPR004136">
    <property type="entry name" value="NMO"/>
</dbReference>
<reference evidence="4 5" key="1">
    <citation type="journal article" date="2024" name="Nat. Commun.">
        <title>Phylogenomics reveals the evolutionary origins of lichenization in chlorophyte algae.</title>
        <authorList>
            <person name="Puginier C."/>
            <person name="Libourel C."/>
            <person name="Otte J."/>
            <person name="Skaloud P."/>
            <person name="Haon M."/>
            <person name="Grisel S."/>
            <person name="Petersen M."/>
            <person name="Berrin J.G."/>
            <person name="Delaux P.M."/>
            <person name="Dal Grande F."/>
            <person name="Keller J."/>
        </authorList>
    </citation>
    <scope>NUCLEOTIDE SEQUENCE [LARGE SCALE GENOMIC DNA]</scope>
    <source>
        <strain evidence="4 5">SAG 2043</strain>
    </source>
</reference>
<keyword evidence="2" id="KW-0288">FMN</keyword>
<dbReference type="CDD" id="cd04730">
    <property type="entry name" value="NPD_like"/>
    <property type="match status" value="1"/>
</dbReference>
<dbReference type="Pfam" id="PF03060">
    <property type="entry name" value="NMO"/>
    <property type="match status" value="1"/>
</dbReference>
<comment type="caution">
    <text evidence="4">The sequence shown here is derived from an EMBL/GenBank/DDBJ whole genome shotgun (WGS) entry which is preliminary data.</text>
</comment>
<dbReference type="PANTHER" id="PTHR32332">
    <property type="entry name" value="2-NITROPROPANE DIOXYGENASE"/>
    <property type="match status" value="1"/>
</dbReference>
<proteinExistence type="predicted"/>
<dbReference type="GO" id="GO:0018580">
    <property type="term" value="F:nitronate monooxygenase activity"/>
    <property type="evidence" value="ECO:0007669"/>
    <property type="project" value="InterPro"/>
</dbReference>
<dbReference type="Proteomes" id="UP001489004">
    <property type="component" value="Unassembled WGS sequence"/>
</dbReference>
<dbReference type="SUPFAM" id="SSF51412">
    <property type="entry name" value="Inosine monophosphate dehydrogenase (IMPDH)"/>
    <property type="match status" value="1"/>
</dbReference>
<evidence type="ECO:0000256" key="1">
    <source>
        <dbReference type="ARBA" id="ARBA00022630"/>
    </source>
</evidence>
<dbReference type="PANTHER" id="PTHR32332:SF31">
    <property type="entry name" value="2-NITROPROPANE DIOXYGENASE FAMILY, PUTATIVE (AFU_ORTHOLOGUE AFUA_2G09850)-RELATED"/>
    <property type="match status" value="1"/>
</dbReference>
<keyword evidence="5" id="KW-1185">Reference proteome</keyword>
<dbReference type="EMBL" id="JALJOR010000003">
    <property type="protein sequence ID" value="KAK9819613.1"/>
    <property type="molecule type" value="Genomic_DNA"/>
</dbReference>
<protein>
    <recommendedName>
        <fullName evidence="6">Nitronate monooxygenase domain-containing protein</fullName>
    </recommendedName>
</protein>
<dbReference type="AlphaFoldDB" id="A0AAW1QDZ4"/>
<keyword evidence="1" id="KW-0285">Flavoprotein</keyword>
<keyword evidence="3" id="KW-0560">Oxidoreductase</keyword>
<accession>A0AAW1QDZ4</accession>
<evidence type="ECO:0000313" key="5">
    <source>
        <dbReference type="Proteomes" id="UP001489004"/>
    </source>
</evidence>
<organism evidence="4 5">
    <name type="scientific">[Myrmecia] bisecta</name>
    <dbReference type="NCBI Taxonomy" id="41462"/>
    <lineage>
        <taxon>Eukaryota</taxon>
        <taxon>Viridiplantae</taxon>
        <taxon>Chlorophyta</taxon>
        <taxon>core chlorophytes</taxon>
        <taxon>Trebouxiophyceae</taxon>
        <taxon>Trebouxiales</taxon>
        <taxon>Trebouxiaceae</taxon>
        <taxon>Myrmecia</taxon>
    </lineage>
</organism>
<evidence type="ECO:0000256" key="3">
    <source>
        <dbReference type="ARBA" id="ARBA00023002"/>
    </source>
</evidence>
<gene>
    <name evidence="4" type="ORF">WJX72_000296</name>
</gene>
<dbReference type="Gene3D" id="3.20.20.70">
    <property type="entry name" value="Aldolase class I"/>
    <property type="match status" value="1"/>
</dbReference>
<evidence type="ECO:0000313" key="4">
    <source>
        <dbReference type="EMBL" id="KAK9819613.1"/>
    </source>
</evidence>
<evidence type="ECO:0000256" key="2">
    <source>
        <dbReference type="ARBA" id="ARBA00022643"/>
    </source>
</evidence>
<evidence type="ECO:0008006" key="6">
    <source>
        <dbReference type="Google" id="ProtNLM"/>
    </source>
</evidence>
<sequence>MIHRSFARQAATECQPRASWLSFGSFEGLVEPVKAAGIRLIAQVQTLEAVSAAIRFGADAIVVQGHESGGHGASAASTFTFVPEAADVCRAVCEELGIPRVPIVAAGRVTDGRQIAAAFMLGADGVVMGTRLTATPEATYREATRAALLAAPSEAAASPGTLRTRLYDVLSPHAWPEVRSADTSTEHGGQPLTCF</sequence>